<protein>
    <recommendedName>
        <fullName evidence="4 9">Signal recognition particle subunit SRP72</fullName>
    </recommendedName>
</protein>
<evidence type="ECO:0000256" key="1">
    <source>
        <dbReference type="ARBA" id="ARBA00004240"/>
    </source>
</evidence>
<dbReference type="GO" id="GO:0043022">
    <property type="term" value="F:ribosome binding"/>
    <property type="evidence" value="ECO:0007669"/>
    <property type="project" value="TreeGrafter"/>
</dbReference>
<dbReference type="FunFam" id="1.25.40.10:FF:000512">
    <property type="entry name" value="Signal recognition particle subunit SRP72"/>
    <property type="match status" value="1"/>
</dbReference>
<dbReference type="PANTHER" id="PTHR14094">
    <property type="entry name" value="SIGNAL RECOGNITION PARTICLE 72"/>
    <property type="match status" value="1"/>
</dbReference>
<feature type="domain" description="Signal recognition particle SRP72 subunit RNA-binding" evidence="11">
    <location>
        <begin position="558"/>
        <end position="603"/>
    </location>
</feature>
<dbReference type="SUPFAM" id="SSF48452">
    <property type="entry name" value="TPR-like"/>
    <property type="match status" value="1"/>
</dbReference>
<evidence type="ECO:0000256" key="2">
    <source>
        <dbReference type="ARBA" id="ARBA00004496"/>
    </source>
</evidence>
<dbReference type="GO" id="GO:0008312">
    <property type="term" value="F:7S RNA binding"/>
    <property type="evidence" value="ECO:0007669"/>
    <property type="project" value="InterPro"/>
</dbReference>
<dbReference type="Pfam" id="PF08492">
    <property type="entry name" value="SRP72"/>
    <property type="match status" value="1"/>
</dbReference>
<dbReference type="AlphaFoldDB" id="A0A1L9SA81"/>
<evidence type="ECO:0000256" key="5">
    <source>
        <dbReference type="ARBA" id="ARBA00022490"/>
    </source>
</evidence>
<keyword evidence="13" id="KW-1185">Reference proteome</keyword>
<dbReference type="EMBL" id="KV878349">
    <property type="protein sequence ID" value="OJJ44090.1"/>
    <property type="molecule type" value="Genomic_DNA"/>
</dbReference>
<evidence type="ECO:0000256" key="8">
    <source>
        <dbReference type="ARBA" id="ARBA00023274"/>
    </source>
</evidence>
<evidence type="ECO:0000256" key="7">
    <source>
        <dbReference type="ARBA" id="ARBA00023135"/>
    </source>
</evidence>
<evidence type="ECO:0000256" key="4">
    <source>
        <dbReference type="ARBA" id="ARBA00018350"/>
    </source>
</evidence>
<dbReference type="InterPro" id="IPR013699">
    <property type="entry name" value="Signal_recog_part_SRP72_RNA-bd"/>
</dbReference>
<dbReference type="InterPro" id="IPR031545">
    <property type="entry name" value="SRP72_TPR-like"/>
</dbReference>
<dbReference type="InterPro" id="IPR026270">
    <property type="entry name" value="SRP72"/>
</dbReference>
<feature type="compositionally biased region" description="Basic and acidic residues" evidence="10">
    <location>
        <begin position="577"/>
        <end position="600"/>
    </location>
</feature>
<dbReference type="Gene3D" id="1.25.40.10">
    <property type="entry name" value="Tetratricopeptide repeat domain"/>
    <property type="match status" value="2"/>
</dbReference>
<dbReference type="STRING" id="1073090.A0A1L9SA81"/>
<keyword evidence="5 9" id="KW-0963">Cytoplasm</keyword>
<dbReference type="RefSeq" id="XP_022578600.1">
    <property type="nucleotide sequence ID" value="XM_022729863.1"/>
</dbReference>
<dbReference type="GO" id="GO:0005786">
    <property type="term" value="C:signal recognition particle, endoplasmic reticulum targeting"/>
    <property type="evidence" value="ECO:0007669"/>
    <property type="project" value="UniProtKB-UniRule"/>
</dbReference>
<gene>
    <name evidence="12" type="ORF">ASPZODRAFT_72804</name>
</gene>
<dbReference type="InterPro" id="IPR011990">
    <property type="entry name" value="TPR-like_helical_dom_sf"/>
</dbReference>
<dbReference type="GO" id="GO:0006614">
    <property type="term" value="P:SRP-dependent cotranslational protein targeting to membrane"/>
    <property type="evidence" value="ECO:0007669"/>
    <property type="project" value="UniProtKB-UniRule"/>
</dbReference>
<feature type="compositionally biased region" description="Basic residues" evidence="10">
    <location>
        <begin position="601"/>
        <end position="610"/>
    </location>
</feature>
<comment type="similarity">
    <text evidence="3 9">Belongs to the SRP72 family.</text>
</comment>
<dbReference type="PIRSF" id="PIRSF038922">
    <property type="entry name" value="SRP72"/>
    <property type="match status" value="1"/>
</dbReference>
<proteinExistence type="inferred from homology"/>
<organism evidence="12 13">
    <name type="scientific">Penicilliopsis zonata CBS 506.65</name>
    <dbReference type="NCBI Taxonomy" id="1073090"/>
    <lineage>
        <taxon>Eukaryota</taxon>
        <taxon>Fungi</taxon>
        <taxon>Dikarya</taxon>
        <taxon>Ascomycota</taxon>
        <taxon>Pezizomycotina</taxon>
        <taxon>Eurotiomycetes</taxon>
        <taxon>Eurotiomycetidae</taxon>
        <taxon>Eurotiales</taxon>
        <taxon>Aspergillaceae</taxon>
        <taxon>Penicilliopsis</taxon>
    </lineage>
</organism>
<evidence type="ECO:0000256" key="10">
    <source>
        <dbReference type="SAM" id="MobiDB-lite"/>
    </source>
</evidence>
<dbReference type="Pfam" id="PF17004">
    <property type="entry name" value="SRP_TPR_like"/>
    <property type="match status" value="1"/>
</dbReference>
<dbReference type="GeneID" id="34616327"/>
<accession>A0A1L9SA81</accession>
<comment type="subcellular location">
    <subcellularLocation>
        <location evidence="2 9">Cytoplasm</location>
    </subcellularLocation>
    <subcellularLocation>
        <location evidence="1">Endoplasmic reticulum</location>
    </subcellularLocation>
</comment>
<keyword evidence="6" id="KW-0256">Endoplasmic reticulum</keyword>
<dbReference type="VEuPathDB" id="FungiDB:ASPZODRAFT_72804"/>
<sequence length="651" mass="70615">MTAAVAQSLSSLLQRTTIEDHEAVLKSCNAVLAKSKSDTRAQHVKAVALLKLDRYEDCLRVFEDAGDALKQSAGLEYAYALYKCGKPEDAITIVSQLGAGRGAQHLEAQAAYRAERFHRTAEIYEDLREEHVSMSNEENDLRINSWAADAQLQWKGQSDSVHHTKATRDDLEAFETAFNAACLSLAKGEFGQAEILLTRAKELCRTSEDLTAEDKEAELVPILVQQLYVLNKQGKQAEAQALLEEISISNISDLSTKKITQNNVILTQQTSPNPYVLYKALNASPTPVDNDKLFEFQNNILVGNTHTADLLVRKYDGIIRSTSKALSQSPCPSVSPSVNLLAVYNAAAHAQGQTGALALKAICPLLERRPKDLGLALTAVQLYASTGNTTAAIHTLEAFLRGLEESISEDDKDARFNPGLLSVLVSLYKREGRTAHIRSELAKAAAHWRDRSEPCISLLQAAGTSLLHSSDRADLEMAGTLFRSLHQRQADDLFATAGYVASQAVINYASIENQVDQLPSVSDLVADVDVDALEQTGILPSPGSVAAAAAVIAGARGKRPAAPGDEKSAKRVRKSRLPKEYDPAKTPDPERWLPLRDRSTYRPKGRKGKQRAADRMQGGVVSEKVEEVATTVKSSGGGGGGGQKKKKKGKR</sequence>
<evidence type="ECO:0000313" key="12">
    <source>
        <dbReference type="EMBL" id="OJJ44090.1"/>
    </source>
</evidence>
<evidence type="ECO:0000256" key="9">
    <source>
        <dbReference type="PIRNR" id="PIRNR038922"/>
    </source>
</evidence>
<dbReference type="OrthoDB" id="5421607at2759"/>
<keyword evidence="7 9" id="KW-0733">Signal recognition particle</keyword>
<dbReference type="PANTHER" id="PTHR14094:SF9">
    <property type="entry name" value="SIGNAL RECOGNITION PARTICLE SUBUNIT SRP72"/>
    <property type="match status" value="1"/>
</dbReference>
<dbReference type="GO" id="GO:0005783">
    <property type="term" value="C:endoplasmic reticulum"/>
    <property type="evidence" value="ECO:0007669"/>
    <property type="project" value="UniProtKB-SubCell"/>
</dbReference>
<feature type="region of interest" description="Disordered" evidence="10">
    <location>
        <begin position="556"/>
        <end position="651"/>
    </location>
</feature>
<evidence type="ECO:0000259" key="11">
    <source>
        <dbReference type="Pfam" id="PF08492"/>
    </source>
</evidence>
<keyword evidence="8 9" id="KW-0687">Ribonucleoprotein</keyword>
<evidence type="ECO:0000256" key="3">
    <source>
        <dbReference type="ARBA" id="ARBA00007676"/>
    </source>
</evidence>
<reference evidence="13" key="1">
    <citation type="journal article" date="2017" name="Genome Biol.">
        <title>Comparative genomics reveals high biological diversity and specific adaptations in the industrially and medically important fungal genus Aspergillus.</title>
        <authorList>
            <person name="de Vries R.P."/>
            <person name="Riley R."/>
            <person name="Wiebenga A."/>
            <person name="Aguilar-Osorio G."/>
            <person name="Amillis S."/>
            <person name="Uchima C.A."/>
            <person name="Anderluh G."/>
            <person name="Asadollahi M."/>
            <person name="Askin M."/>
            <person name="Barry K."/>
            <person name="Battaglia E."/>
            <person name="Bayram O."/>
            <person name="Benocci T."/>
            <person name="Braus-Stromeyer S.A."/>
            <person name="Caldana C."/>
            <person name="Canovas D."/>
            <person name="Cerqueira G.C."/>
            <person name="Chen F."/>
            <person name="Chen W."/>
            <person name="Choi C."/>
            <person name="Clum A."/>
            <person name="Dos Santos R.A."/>
            <person name="Damasio A.R."/>
            <person name="Diallinas G."/>
            <person name="Emri T."/>
            <person name="Fekete E."/>
            <person name="Flipphi M."/>
            <person name="Freyberg S."/>
            <person name="Gallo A."/>
            <person name="Gournas C."/>
            <person name="Habgood R."/>
            <person name="Hainaut M."/>
            <person name="Harispe M.L."/>
            <person name="Henrissat B."/>
            <person name="Hilden K.S."/>
            <person name="Hope R."/>
            <person name="Hossain A."/>
            <person name="Karabika E."/>
            <person name="Karaffa L."/>
            <person name="Karanyi Z."/>
            <person name="Krasevec N."/>
            <person name="Kuo A."/>
            <person name="Kusch H."/>
            <person name="LaButti K."/>
            <person name="Lagendijk E.L."/>
            <person name="Lapidus A."/>
            <person name="Levasseur A."/>
            <person name="Lindquist E."/>
            <person name="Lipzen A."/>
            <person name="Logrieco A.F."/>
            <person name="MacCabe A."/>
            <person name="Maekelae M.R."/>
            <person name="Malavazi I."/>
            <person name="Melin P."/>
            <person name="Meyer V."/>
            <person name="Mielnichuk N."/>
            <person name="Miskei M."/>
            <person name="Molnar A.P."/>
            <person name="Mule G."/>
            <person name="Ngan C.Y."/>
            <person name="Orejas M."/>
            <person name="Orosz E."/>
            <person name="Ouedraogo J.P."/>
            <person name="Overkamp K.M."/>
            <person name="Park H.-S."/>
            <person name="Perrone G."/>
            <person name="Piumi F."/>
            <person name="Punt P.J."/>
            <person name="Ram A.F."/>
            <person name="Ramon A."/>
            <person name="Rauscher S."/>
            <person name="Record E."/>
            <person name="Riano-Pachon D.M."/>
            <person name="Robert V."/>
            <person name="Roehrig J."/>
            <person name="Ruller R."/>
            <person name="Salamov A."/>
            <person name="Salih N.S."/>
            <person name="Samson R.A."/>
            <person name="Sandor E."/>
            <person name="Sanguinetti M."/>
            <person name="Schuetze T."/>
            <person name="Sepcic K."/>
            <person name="Shelest E."/>
            <person name="Sherlock G."/>
            <person name="Sophianopoulou V."/>
            <person name="Squina F.M."/>
            <person name="Sun H."/>
            <person name="Susca A."/>
            <person name="Todd R.B."/>
            <person name="Tsang A."/>
            <person name="Unkles S.E."/>
            <person name="van de Wiele N."/>
            <person name="van Rossen-Uffink D."/>
            <person name="Oliveira J.V."/>
            <person name="Vesth T.C."/>
            <person name="Visser J."/>
            <person name="Yu J.-H."/>
            <person name="Zhou M."/>
            <person name="Andersen M.R."/>
            <person name="Archer D.B."/>
            <person name="Baker S.E."/>
            <person name="Benoit I."/>
            <person name="Brakhage A.A."/>
            <person name="Braus G.H."/>
            <person name="Fischer R."/>
            <person name="Frisvad J.C."/>
            <person name="Goldman G.H."/>
            <person name="Houbraken J."/>
            <person name="Oakley B."/>
            <person name="Pocsi I."/>
            <person name="Scazzocchio C."/>
            <person name="Seiboth B."/>
            <person name="vanKuyk P.A."/>
            <person name="Wortman J."/>
            <person name="Dyer P.S."/>
            <person name="Grigoriev I.V."/>
        </authorList>
    </citation>
    <scope>NUCLEOTIDE SEQUENCE [LARGE SCALE GENOMIC DNA]</scope>
    <source>
        <strain evidence="13">CBS 506.65</strain>
    </source>
</reference>
<dbReference type="Proteomes" id="UP000184188">
    <property type="component" value="Unassembled WGS sequence"/>
</dbReference>
<evidence type="ECO:0000256" key="6">
    <source>
        <dbReference type="ARBA" id="ARBA00022824"/>
    </source>
</evidence>
<comment type="function">
    <text evidence="9">Component of the signal recognition particle (SRP) complex, a ribonucleoprotein complex that mediates the cotranslational targeting of secretory and membrane proteins to the endoplasmic reticulum (ER).</text>
</comment>
<evidence type="ECO:0000313" key="13">
    <source>
        <dbReference type="Proteomes" id="UP000184188"/>
    </source>
</evidence>
<name>A0A1L9SA81_9EURO</name>